<feature type="transmembrane region" description="Helical" evidence="1">
    <location>
        <begin position="266"/>
        <end position="285"/>
    </location>
</feature>
<evidence type="ECO:0000313" key="3">
    <source>
        <dbReference type="Proteomes" id="UP000027936"/>
    </source>
</evidence>
<organism evidence="2 3">
    <name type="scientific">Schinkia azotoformans MEV2011</name>
    <dbReference type="NCBI Taxonomy" id="1348973"/>
    <lineage>
        <taxon>Bacteria</taxon>
        <taxon>Bacillati</taxon>
        <taxon>Bacillota</taxon>
        <taxon>Bacilli</taxon>
        <taxon>Bacillales</taxon>
        <taxon>Bacillaceae</taxon>
        <taxon>Calidifontibacillus/Schinkia group</taxon>
        <taxon>Schinkia</taxon>
    </lineage>
</organism>
<proteinExistence type="predicted"/>
<reference evidence="2 3" key="1">
    <citation type="submission" date="2014-04" db="EMBL/GenBank/DDBJ databases">
        <title>Draft genome sequence of Bacillus azotoformans MEV2011, a (co-) denitrifying strain unable to grow in the presence of oxygen.</title>
        <authorList>
            <person name="Nielsen M."/>
            <person name="Schreiber L."/>
            <person name="Finster K."/>
            <person name="Schramm A."/>
        </authorList>
    </citation>
    <scope>NUCLEOTIDE SEQUENCE [LARGE SCALE GENOMIC DNA]</scope>
    <source>
        <strain evidence="2 3">MEV2011</strain>
    </source>
</reference>
<comment type="caution">
    <text evidence="2">The sequence shown here is derived from an EMBL/GenBank/DDBJ whole genome shotgun (WGS) entry which is preliminary data.</text>
</comment>
<name>A0A072NR17_SCHAZ</name>
<gene>
    <name evidence="2" type="ORF">M670_01131</name>
</gene>
<dbReference type="PATRIC" id="fig|1348973.3.peg.1103"/>
<dbReference type="EMBL" id="JJRY01000003">
    <property type="protein sequence ID" value="KEF39368.1"/>
    <property type="molecule type" value="Genomic_DNA"/>
</dbReference>
<dbReference type="Proteomes" id="UP000027936">
    <property type="component" value="Unassembled WGS sequence"/>
</dbReference>
<dbReference type="AlphaFoldDB" id="A0A072NR17"/>
<sequence>MKHFLHKGLLIVIAFTFSFIWFVSPDEPKAEMNQFKFEELTIVLMPEYNLHPDEDVTDPNLLIGFHGKIMNQSKDEIKSVTVPVPAKEKNFVVSLAAVQTSDTEETVKEIKYKLNEDEESITLQFPEAVQPGATLKFMLEYFYTPIKVTNEQKEFSYSYSAIVDADLMNLMLFEPLGTESLTATPASQKQATDTMGVKMHLYEYKNVKTGDEKQYSFSYVKVDNVTTVEKVEQITSEHSELTEALNEEQNQAKSEATAKGVFNSELMVGIALILIIAILFVVMFMKKRKQRNMKVNNPSIADKKELRKLLAEGKIDEKEYMEKLSKAK</sequence>
<protein>
    <submittedName>
        <fullName evidence="2">Uncharacterized protein</fullName>
    </submittedName>
</protein>
<evidence type="ECO:0000256" key="1">
    <source>
        <dbReference type="SAM" id="Phobius"/>
    </source>
</evidence>
<evidence type="ECO:0000313" key="2">
    <source>
        <dbReference type="EMBL" id="KEF39368.1"/>
    </source>
</evidence>
<keyword evidence="1" id="KW-0812">Transmembrane</keyword>
<accession>A0A072NR17</accession>
<keyword evidence="1" id="KW-1133">Transmembrane helix</keyword>
<dbReference type="RefSeq" id="WP_035193961.1">
    <property type="nucleotide sequence ID" value="NZ_JJRY01000003.1"/>
</dbReference>
<keyword evidence="1" id="KW-0472">Membrane</keyword>
<dbReference type="OrthoDB" id="2867256at2"/>